<keyword evidence="1" id="KW-0436">Ligase</keyword>
<keyword evidence="2" id="KW-1185">Reference proteome</keyword>
<sequence>MVKIITNDNVEIDVQNEMATFKISDKESLIGLFSNFIDNDDDDDDVRVDVSSIMIKNVIDYCKLYVDNKMKIPEKPLLSYDMKDNVQKPFAEFINKFSTLEVLQLILTADYLQVKPLLSLAGSKIGSLIKGKTSKEINEKTLKWLTETPIEKLAVELDMLVASEKVQDINI</sequence>
<dbReference type="SUPFAM" id="SSF81382">
    <property type="entry name" value="Skp1 dimerisation domain-like"/>
    <property type="match status" value="1"/>
</dbReference>
<evidence type="ECO:0000313" key="1">
    <source>
        <dbReference type="EMBL" id="AII17155.1"/>
    </source>
</evidence>
<dbReference type="Proteomes" id="UP000028667">
    <property type="component" value="Segment"/>
</dbReference>
<dbReference type="GeneID" id="20041408"/>
<dbReference type="InterPro" id="IPR036296">
    <property type="entry name" value="SKP1-like_dim_sf"/>
</dbReference>
<reference evidence="1 2" key="1">
    <citation type="journal article" date="2014" name="Virology">
        <title>Genome of brown tide virus (AaV), the little giant of the Megaviridae, elucidates NCLDV genome expansion and host-virus coevolution.</title>
        <authorList>
            <person name="Moniruzzaman M."/>
            <person name="LeCleir G.R."/>
            <person name="Brown C.M."/>
            <person name="Gobler C.J."/>
            <person name="Bidle K.D."/>
            <person name="Wilson W.H."/>
            <person name="Wilhelm S.W."/>
        </authorList>
    </citation>
    <scope>NUCLEOTIDE SEQUENCE [LARGE SCALE GENOMIC DNA]</scope>
    <source>
        <strain evidence="1">BtV-01</strain>
    </source>
</reference>
<dbReference type="GO" id="GO:0006511">
    <property type="term" value="P:ubiquitin-dependent protein catabolic process"/>
    <property type="evidence" value="ECO:0007669"/>
    <property type="project" value="InterPro"/>
</dbReference>
<dbReference type="PANTHER" id="PTHR11165">
    <property type="entry name" value="SKP1"/>
    <property type="match status" value="1"/>
</dbReference>
<gene>
    <name evidence="1" type="ORF">AaV_357</name>
</gene>
<dbReference type="RefSeq" id="YP_009052426.1">
    <property type="nucleotide sequence ID" value="NC_024697.1"/>
</dbReference>
<name>A0A076FGF1_9VIRU</name>
<dbReference type="EMBL" id="KJ645900">
    <property type="protein sequence ID" value="AII17155.1"/>
    <property type="molecule type" value="Genomic_DNA"/>
</dbReference>
<evidence type="ECO:0000313" key="2">
    <source>
        <dbReference type="Proteomes" id="UP000028667"/>
    </source>
</evidence>
<organism evidence="1 2">
    <name type="scientific">Aureococcus anophagefferens virus</name>
    <dbReference type="NCBI Taxonomy" id="1474867"/>
    <lineage>
        <taxon>Viruses</taxon>
        <taxon>Varidnaviria</taxon>
        <taxon>Bamfordvirae</taxon>
        <taxon>Nucleocytoviricota</taxon>
        <taxon>Megaviricetes</taxon>
        <taxon>Imitervirales</taxon>
        <taxon>Schizomimiviridae</taxon>
        <taxon>Kratosvirus</taxon>
        <taxon>Kratosvirus quantuckense</taxon>
    </lineage>
</organism>
<proteinExistence type="predicted"/>
<dbReference type="GO" id="GO:0016874">
    <property type="term" value="F:ligase activity"/>
    <property type="evidence" value="ECO:0007669"/>
    <property type="project" value="UniProtKB-KW"/>
</dbReference>
<protein>
    <submittedName>
        <fullName evidence="1">Putative SCF ubiquitin ligase</fullName>
    </submittedName>
</protein>
<dbReference type="Gene3D" id="3.30.710.10">
    <property type="entry name" value="Potassium Channel Kv1.1, Chain A"/>
    <property type="match status" value="1"/>
</dbReference>
<accession>A0A076FGF1</accession>
<dbReference type="KEGG" id="vg:20041408"/>
<dbReference type="InterPro" id="IPR016897">
    <property type="entry name" value="SKP1"/>
</dbReference>
<dbReference type="InterPro" id="IPR011333">
    <property type="entry name" value="SKP1/BTB/POZ_sf"/>
</dbReference>